<accession>A0A9X3SA92</accession>
<feature type="domain" description="Lipid/polyisoprenoid-binding YceI-like" evidence="2">
    <location>
        <begin position="11"/>
        <end position="172"/>
    </location>
</feature>
<dbReference type="PANTHER" id="PTHR34406:SF1">
    <property type="entry name" value="PROTEIN YCEI"/>
    <property type="match status" value="1"/>
</dbReference>
<dbReference type="AlphaFoldDB" id="A0A9X3SA92"/>
<comment type="caution">
    <text evidence="3">The sequence shown here is derived from an EMBL/GenBank/DDBJ whole genome shotgun (WGS) entry which is preliminary data.</text>
</comment>
<dbReference type="Gene3D" id="2.40.128.110">
    <property type="entry name" value="Lipid/polyisoprenoid-binding, YceI-like"/>
    <property type="match status" value="1"/>
</dbReference>
<dbReference type="Pfam" id="PF04264">
    <property type="entry name" value="YceI"/>
    <property type="match status" value="1"/>
</dbReference>
<gene>
    <name evidence="3" type="ORF">OJ997_24065</name>
</gene>
<dbReference type="Proteomes" id="UP001147653">
    <property type="component" value="Unassembled WGS sequence"/>
</dbReference>
<dbReference type="SUPFAM" id="SSF101874">
    <property type="entry name" value="YceI-like"/>
    <property type="match status" value="1"/>
</dbReference>
<evidence type="ECO:0000313" key="3">
    <source>
        <dbReference type="EMBL" id="MDA0183408.1"/>
    </source>
</evidence>
<dbReference type="InterPro" id="IPR036761">
    <property type="entry name" value="TTHA0802/YceI-like_sf"/>
</dbReference>
<dbReference type="InterPro" id="IPR007372">
    <property type="entry name" value="Lipid/polyisoprenoid-bd_YceI"/>
</dbReference>
<organism evidence="3 4">
    <name type="scientific">Solirubrobacter phytolaccae</name>
    <dbReference type="NCBI Taxonomy" id="1404360"/>
    <lineage>
        <taxon>Bacteria</taxon>
        <taxon>Bacillati</taxon>
        <taxon>Actinomycetota</taxon>
        <taxon>Thermoleophilia</taxon>
        <taxon>Solirubrobacterales</taxon>
        <taxon>Solirubrobacteraceae</taxon>
        <taxon>Solirubrobacter</taxon>
    </lineage>
</organism>
<evidence type="ECO:0000259" key="2">
    <source>
        <dbReference type="SMART" id="SM00867"/>
    </source>
</evidence>
<protein>
    <submittedName>
        <fullName evidence="3">YceI family protein</fullName>
    </submittedName>
</protein>
<reference evidence="3" key="1">
    <citation type="submission" date="2022-10" db="EMBL/GenBank/DDBJ databases">
        <title>The WGS of Solirubrobacter phytolaccae KCTC 29190.</title>
        <authorList>
            <person name="Jiang Z."/>
        </authorList>
    </citation>
    <scope>NUCLEOTIDE SEQUENCE</scope>
    <source>
        <strain evidence="3">KCTC 29190</strain>
    </source>
</reference>
<dbReference type="RefSeq" id="WP_270027797.1">
    <property type="nucleotide sequence ID" value="NZ_JAPDDP010000053.1"/>
</dbReference>
<dbReference type="SMART" id="SM00867">
    <property type="entry name" value="YceI"/>
    <property type="match status" value="1"/>
</dbReference>
<proteinExistence type="inferred from homology"/>
<name>A0A9X3SA92_9ACTN</name>
<evidence type="ECO:0000256" key="1">
    <source>
        <dbReference type="ARBA" id="ARBA00008812"/>
    </source>
</evidence>
<dbReference type="PANTHER" id="PTHR34406">
    <property type="entry name" value="PROTEIN YCEI"/>
    <property type="match status" value="1"/>
</dbReference>
<sequence length="175" mass="18731">MELQSVYLEGAYLSDPVHSNVGFAIKAAGLAGFRSAFGAFDARLEDGVLSGSGELDSLQIREPHLKATLLSSQFFDAASHPSVTFTSSALRVDEAGGLELDGELTMHGETRPVTARGELATGQDPSGGERVAFDLKAQIDRREFGIDWQQKLPNGADAVGWNVALEVQLQLVKQD</sequence>
<comment type="similarity">
    <text evidence="1">Belongs to the UPF0312 family.</text>
</comment>
<evidence type="ECO:0000313" key="4">
    <source>
        <dbReference type="Proteomes" id="UP001147653"/>
    </source>
</evidence>
<keyword evidence="4" id="KW-1185">Reference proteome</keyword>
<dbReference type="EMBL" id="JAPDDP010000053">
    <property type="protein sequence ID" value="MDA0183408.1"/>
    <property type="molecule type" value="Genomic_DNA"/>
</dbReference>